<dbReference type="EMBL" id="CP102382">
    <property type="protein sequence ID" value="UUV20917.1"/>
    <property type="molecule type" value="Genomic_DNA"/>
</dbReference>
<dbReference type="SMART" id="SM00257">
    <property type="entry name" value="LysM"/>
    <property type="match status" value="4"/>
</dbReference>
<protein>
    <submittedName>
        <fullName evidence="3">LysM peptidoglycan-binding domain-containing protein</fullName>
    </submittedName>
</protein>
<keyword evidence="4" id="KW-1185">Reference proteome</keyword>
<dbReference type="RefSeq" id="WP_257498833.1">
    <property type="nucleotide sequence ID" value="NZ_CP102382.1"/>
</dbReference>
<feature type="domain" description="LysM" evidence="2">
    <location>
        <begin position="133"/>
        <end position="177"/>
    </location>
</feature>
<feature type="signal peptide" evidence="1">
    <location>
        <begin position="1"/>
        <end position="19"/>
    </location>
</feature>
<feature type="domain" description="LysM" evidence="2">
    <location>
        <begin position="196"/>
        <end position="239"/>
    </location>
</feature>
<dbReference type="Proteomes" id="UP001317001">
    <property type="component" value="Chromosome"/>
</dbReference>
<organism evidence="3 4">
    <name type="scientific">Paenimyroides aestuarii</name>
    <dbReference type="NCBI Taxonomy" id="2968490"/>
    <lineage>
        <taxon>Bacteria</taxon>
        <taxon>Pseudomonadati</taxon>
        <taxon>Bacteroidota</taxon>
        <taxon>Flavobacteriia</taxon>
        <taxon>Flavobacteriales</taxon>
        <taxon>Flavobacteriaceae</taxon>
        <taxon>Paenimyroides</taxon>
    </lineage>
</organism>
<name>A0ABY5NQS5_9FLAO</name>
<dbReference type="Gene3D" id="3.10.350.10">
    <property type="entry name" value="LysM domain"/>
    <property type="match status" value="4"/>
</dbReference>
<gene>
    <name evidence="3" type="ORF">NPX36_11400</name>
</gene>
<evidence type="ECO:0000259" key="2">
    <source>
        <dbReference type="PROSITE" id="PS51782"/>
    </source>
</evidence>
<dbReference type="Pfam" id="PF01476">
    <property type="entry name" value="LysM"/>
    <property type="match status" value="4"/>
</dbReference>
<dbReference type="SUPFAM" id="SSF53822">
    <property type="entry name" value="Periplasmic binding protein-like I"/>
    <property type="match status" value="1"/>
</dbReference>
<dbReference type="InterPro" id="IPR028082">
    <property type="entry name" value="Peripla_BP_I"/>
</dbReference>
<dbReference type="Gene3D" id="3.40.50.2300">
    <property type="match status" value="2"/>
</dbReference>
<evidence type="ECO:0000313" key="3">
    <source>
        <dbReference type="EMBL" id="UUV20917.1"/>
    </source>
</evidence>
<proteinExistence type="predicted"/>
<keyword evidence="1" id="KW-0732">Signal</keyword>
<evidence type="ECO:0000313" key="4">
    <source>
        <dbReference type="Proteomes" id="UP001317001"/>
    </source>
</evidence>
<sequence>MKRILLTLSVLFGATTLYAQTATTTHTVAKGETVTQIAKKYNTTKNVLFLLNPEAVDGISENQILKIPTTAGVQHTVQPKETIYGISKQYNIAIEKLYDLNPGLKENGLKIGQSLNLSGAHSNASSLKNVASTTVIVEKGETIYGIAVKNNTTVSVLYELNPGLLENGLKVGQAINIPVSQNAVLNTVNYTSGNAKTIVVQPKQTIYSIVKSYNVSQEQLMKWNPELINGLKQGTTLIVGYEADNSIPNSKIPNTVPFENSVFSTKKGIDLTLPNDGSTKELVLLLPFNTVKHHFNNPSIHQNIKEDVFLNMTLDFYSGAKLAIEHLKDKNYNLNIRIVDSKETKRALDVSTLKDDFDFAATDVIIGPFFQKNVDAVSEAFKNQHTIVVSPLSTDKGKPYPRQVHTMPNSDMVKKEMLEYLLSKQERIIAITDGKNTNANYFATNYPTITSLNVLTDEKVSPTILRNLLSNEQTNYIVYDANSLTTTVELLNTLKTLQKEFIIQLVTLEKLEVLDSSDVAINDLIALKYTFPSITNDAENSKKSKFVNTYRTAYGKNPSRFAVRGYDVTYDVITRMFESEEDSNIFDYGSQQVENKFAYVNENGGVYNNAVYILQYNEDLTLKEAQ</sequence>
<accession>A0ABY5NQS5</accession>
<feature type="chain" id="PRO_5046840282" evidence="1">
    <location>
        <begin position="20"/>
        <end position="626"/>
    </location>
</feature>
<feature type="domain" description="LysM" evidence="2">
    <location>
        <begin position="73"/>
        <end position="117"/>
    </location>
</feature>
<dbReference type="PROSITE" id="PS51782">
    <property type="entry name" value="LYSM"/>
    <property type="match status" value="4"/>
</dbReference>
<dbReference type="PANTHER" id="PTHR33734">
    <property type="entry name" value="LYSM DOMAIN-CONTAINING GPI-ANCHORED PROTEIN 2"/>
    <property type="match status" value="1"/>
</dbReference>
<feature type="domain" description="LysM" evidence="2">
    <location>
        <begin position="24"/>
        <end position="67"/>
    </location>
</feature>
<reference evidence="3 4" key="1">
    <citation type="submission" date="2022-08" db="EMBL/GenBank/DDBJ databases">
        <title>Myroides zhujiangensis sp. nov., a novel bacterium isolated from sediment in the Pearl River Estuary.</title>
        <authorList>
            <person name="Cui L."/>
        </authorList>
    </citation>
    <scope>NUCLEOTIDE SEQUENCE [LARGE SCALE GENOMIC DNA]</scope>
    <source>
        <strain evidence="3 4">SCSIO 72103</strain>
    </source>
</reference>
<dbReference type="SUPFAM" id="SSF54106">
    <property type="entry name" value="LysM domain"/>
    <property type="match status" value="4"/>
</dbReference>
<evidence type="ECO:0000256" key="1">
    <source>
        <dbReference type="SAM" id="SignalP"/>
    </source>
</evidence>
<dbReference type="InterPro" id="IPR018392">
    <property type="entry name" value="LysM"/>
</dbReference>
<dbReference type="InterPro" id="IPR036779">
    <property type="entry name" value="LysM_dom_sf"/>
</dbReference>
<dbReference type="PANTHER" id="PTHR33734:SF22">
    <property type="entry name" value="MEMBRANE-BOUND LYTIC MUREIN TRANSGLYCOSYLASE D"/>
    <property type="match status" value="1"/>
</dbReference>
<dbReference type="CDD" id="cd00118">
    <property type="entry name" value="LysM"/>
    <property type="match status" value="4"/>
</dbReference>